<dbReference type="AlphaFoldDB" id="A9DPR5"/>
<dbReference type="HOGENOM" id="CLU_1883007_0_0_10"/>
<gene>
    <name evidence="1" type="ORF">KAOT1_20102</name>
</gene>
<dbReference type="EMBL" id="ABIB01000002">
    <property type="protein sequence ID" value="EDP97501.1"/>
    <property type="molecule type" value="Genomic_DNA"/>
</dbReference>
<dbReference type="STRING" id="391587.KAOT1_20102"/>
<comment type="caution">
    <text evidence="1">The sequence shown here is derived from an EMBL/GenBank/DDBJ whole genome shotgun (WGS) entry which is preliminary data.</text>
</comment>
<sequence length="135" mass="15910">MDICINELIIDEFQPLSLSKIKDMGKIDFEGREFNLYHLILGTFEKIFIDGLQVNHFEIFTREDKLVRYLINFDEFNINDVFARLLVYFPDAEVLTNNDDKCILKDINSLIEINKKYDSGYMVKVSSLSNFYSMI</sequence>
<evidence type="ECO:0000313" key="1">
    <source>
        <dbReference type="EMBL" id="EDP97501.1"/>
    </source>
</evidence>
<evidence type="ECO:0000313" key="2">
    <source>
        <dbReference type="Proteomes" id="UP000002945"/>
    </source>
</evidence>
<name>A9DPR5_9FLAO</name>
<dbReference type="RefSeq" id="WP_007096549.1">
    <property type="nucleotide sequence ID" value="NZ_CP142125.1"/>
</dbReference>
<dbReference type="Proteomes" id="UP000002945">
    <property type="component" value="Unassembled WGS sequence"/>
</dbReference>
<keyword evidence="2" id="KW-1185">Reference proteome</keyword>
<accession>A9DPR5</accession>
<organism evidence="1 2">
    <name type="scientific">Kordia algicida OT-1</name>
    <dbReference type="NCBI Taxonomy" id="391587"/>
    <lineage>
        <taxon>Bacteria</taxon>
        <taxon>Pseudomonadati</taxon>
        <taxon>Bacteroidota</taxon>
        <taxon>Flavobacteriia</taxon>
        <taxon>Flavobacteriales</taxon>
        <taxon>Flavobacteriaceae</taxon>
        <taxon>Kordia</taxon>
    </lineage>
</organism>
<reference evidence="1 2" key="1">
    <citation type="journal article" date="2011" name="J. Bacteriol.">
        <title>Genome sequence of the algicidal bacterium Kordia algicida OT-1.</title>
        <authorList>
            <person name="Lee H.S."/>
            <person name="Kang S.G."/>
            <person name="Kwon K.K."/>
            <person name="Lee J.H."/>
            <person name="Kim S.J."/>
        </authorList>
    </citation>
    <scope>NUCLEOTIDE SEQUENCE [LARGE SCALE GENOMIC DNA]</scope>
    <source>
        <strain evidence="1 2">OT-1</strain>
    </source>
</reference>
<protein>
    <submittedName>
        <fullName evidence="1">Uncharacterized protein</fullName>
    </submittedName>
</protein>
<proteinExistence type="predicted"/>